<evidence type="ECO:0000313" key="7">
    <source>
        <dbReference type="EMBL" id="ORZ01528.1"/>
    </source>
</evidence>
<dbReference type="InterPro" id="IPR020103">
    <property type="entry name" value="PsdUridine_synth_cat_dom_sf"/>
</dbReference>
<dbReference type="AlphaFoldDB" id="A0A1X2HQ93"/>
<dbReference type="GO" id="GO:0005634">
    <property type="term" value="C:nucleus"/>
    <property type="evidence" value="ECO:0007669"/>
    <property type="project" value="TreeGrafter"/>
</dbReference>
<dbReference type="Pfam" id="PF01416">
    <property type="entry name" value="PseudoU_synth_1"/>
    <property type="match status" value="1"/>
</dbReference>
<evidence type="ECO:0000313" key="8">
    <source>
        <dbReference type="Proteomes" id="UP000242180"/>
    </source>
</evidence>
<dbReference type="InterPro" id="IPR020097">
    <property type="entry name" value="PsdUridine_synth_TruA_a/b_dom"/>
</dbReference>
<dbReference type="GO" id="GO:0031119">
    <property type="term" value="P:tRNA pseudouridine synthesis"/>
    <property type="evidence" value="ECO:0007669"/>
    <property type="project" value="TreeGrafter"/>
</dbReference>
<sequence length="375" mass="43195">MWRRLLGWYQTHRELRDRIACLETQLAAATVANVPKQPRSIRPPSARRSKSLQRIAFKVAYVGWPFYGFARHANEEQYPTVQGRILEALQETRLEHDPDTFSLAGRTDTGVSGVGQVVALDMQANVPYLDALNRFLPDTIRLMAWAPVSPTFNARLDCRSRTYRYYLDPLTARTLDVAQMQRAADFFLGKHDFSAFCRFSPSQKHHIRSITAIRVRHDHVEIKAPSFLWHQVRCMMSILFLIGQGFESPLLVCDLLDAKLKRDYPLADPRPLVLHSCEYNPPLVWQAARQPQRLFQHWGSYCSEQDTHAWIARACLESIQPRHTGKAKDGYSVVLGAGRSLWTTKRYTPVQQRRATEDYQSKRKKLSKSNKDDEG</sequence>
<comment type="caution">
    <text evidence="7">The sequence shown here is derived from an EMBL/GenBank/DDBJ whole genome shotgun (WGS) entry which is preliminary data.</text>
</comment>
<evidence type="ECO:0000256" key="4">
    <source>
        <dbReference type="RuleBase" id="RU003792"/>
    </source>
</evidence>
<dbReference type="GO" id="GO:1990481">
    <property type="term" value="P:mRNA pseudouridine synthesis"/>
    <property type="evidence" value="ECO:0007669"/>
    <property type="project" value="TreeGrafter"/>
</dbReference>
<keyword evidence="3 4" id="KW-0413">Isomerase</keyword>
<dbReference type="Gene3D" id="3.30.70.660">
    <property type="entry name" value="Pseudouridine synthase I, catalytic domain, C-terminal subdomain"/>
    <property type="match status" value="1"/>
</dbReference>
<reference evidence="7 8" key="1">
    <citation type="submission" date="2016-07" db="EMBL/GenBank/DDBJ databases">
        <title>Pervasive Adenine N6-methylation of Active Genes in Fungi.</title>
        <authorList>
            <consortium name="DOE Joint Genome Institute"/>
            <person name="Mondo S.J."/>
            <person name="Dannebaum R.O."/>
            <person name="Kuo R.C."/>
            <person name="Labutti K."/>
            <person name="Haridas S."/>
            <person name="Kuo A."/>
            <person name="Salamov A."/>
            <person name="Ahrendt S.R."/>
            <person name="Lipzen A."/>
            <person name="Sullivan W."/>
            <person name="Andreopoulos W.B."/>
            <person name="Clum A."/>
            <person name="Lindquist E."/>
            <person name="Daum C."/>
            <person name="Ramamoorthy G.K."/>
            <person name="Gryganskyi A."/>
            <person name="Culley D."/>
            <person name="Magnuson J.K."/>
            <person name="James T.Y."/>
            <person name="O'Malley M.A."/>
            <person name="Stajich J.E."/>
            <person name="Spatafora J.W."/>
            <person name="Visel A."/>
            <person name="Grigoriev I.V."/>
        </authorList>
    </citation>
    <scope>NUCLEOTIDE SEQUENCE [LARGE SCALE GENOMIC DNA]</scope>
    <source>
        <strain evidence="7 8">NRRL 2496</strain>
    </source>
</reference>
<dbReference type="EC" id="5.4.99.12" evidence="4"/>
<comment type="similarity">
    <text evidence="1 4">Belongs to the tRNA pseudouridine synthase TruA family.</text>
</comment>
<dbReference type="GO" id="GO:0160147">
    <property type="term" value="F:tRNA pseudouridine(38-40) synthase activity"/>
    <property type="evidence" value="ECO:0007669"/>
    <property type="project" value="UniProtKB-EC"/>
</dbReference>
<dbReference type="PANTHER" id="PTHR11142">
    <property type="entry name" value="PSEUDOURIDYLATE SYNTHASE"/>
    <property type="match status" value="1"/>
</dbReference>
<organism evidence="7 8">
    <name type="scientific">Syncephalastrum racemosum</name>
    <name type="common">Filamentous fungus</name>
    <dbReference type="NCBI Taxonomy" id="13706"/>
    <lineage>
        <taxon>Eukaryota</taxon>
        <taxon>Fungi</taxon>
        <taxon>Fungi incertae sedis</taxon>
        <taxon>Mucoromycota</taxon>
        <taxon>Mucoromycotina</taxon>
        <taxon>Mucoromycetes</taxon>
        <taxon>Mucorales</taxon>
        <taxon>Syncephalastraceae</taxon>
        <taxon>Syncephalastrum</taxon>
    </lineage>
</organism>
<dbReference type="NCBIfam" id="TIGR00071">
    <property type="entry name" value="hisT_truA"/>
    <property type="match status" value="1"/>
</dbReference>
<dbReference type="GO" id="GO:0005737">
    <property type="term" value="C:cytoplasm"/>
    <property type="evidence" value="ECO:0007669"/>
    <property type="project" value="TreeGrafter"/>
</dbReference>
<dbReference type="STRING" id="13706.A0A1X2HQ93"/>
<dbReference type="HAMAP" id="MF_00171">
    <property type="entry name" value="TruA"/>
    <property type="match status" value="1"/>
</dbReference>
<evidence type="ECO:0000256" key="5">
    <source>
        <dbReference type="SAM" id="MobiDB-lite"/>
    </source>
</evidence>
<dbReference type="InParanoid" id="A0A1X2HQ93"/>
<dbReference type="Proteomes" id="UP000242180">
    <property type="component" value="Unassembled WGS sequence"/>
</dbReference>
<keyword evidence="8" id="KW-1185">Reference proteome</keyword>
<dbReference type="Gene3D" id="3.30.70.580">
    <property type="entry name" value="Pseudouridine synthase I, catalytic domain, N-terminal subdomain"/>
    <property type="match status" value="1"/>
</dbReference>
<dbReference type="OrthoDB" id="25767at2759"/>
<dbReference type="InterPro" id="IPR001406">
    <property type="entry name" value="PsdUridine_synth_TruA"/>
</dbReference>
<gene>
    <name evidence="7" type="ORF">BCR43DRAFT_487074</name>
</gene>
<accession>A0A1X2HQ93</accession>
<dbReference type="InterPro" id="IPR020095">
    <property type="entry name" value="PsdUridine_synth_TruA_C"/>
</dbReference>
<feature type="domain" description="Pseudouridine synthase I TruA alpha/beta" evidence="6">
    <location>
        <begin position="183"/>
        <end position="280"/>
    </location>
</feature>
<evidence type="ECO:0000259" key="6">
    <source>
        <dbReference type="Pfam" id="PF01416"/>
    </source>
</evidence>
<dbReference type="InterPro" id="IPR020094">
    <property type="entry name" value="TruA/RsuA/RluB/E/F_N"/>
</dbReference>
<feature type="region of interest" description="Disordered" evidence="5">
    <location>
        <begin position="350"/>
        <end position="375"/>
    </location>
</feature>
<comment type="catalytic activity">
    <reaction evidence="4">
        <text>uridine(38/39/40) in tRNA = pseudouridine(38/39/40) in tRNA</text>
        <dbReference type="Rhea" id="RHEA:22376"/>
        <dbReference type="Rhea" id="RHEA-COMP:10085"/>
        <dbReference type="Rhea" id="RHEA-COMP:10087"/>
        <dbReference type="ChEBI" id="CHEBI:65314"/>
        <dbReference type="ChEBI" id="CHEBI:65315"/>
        <dbReference type="EC" id="5.4.99.12"/>
    </reaction>
</comment>
<dbReference type="SUPFAM" id="SSF55120">
    <property type="entry name" value="Pseudouridine synthase"/>
    <property type="match status" value="1"/>
</dbReference>
<protein>
    <recommendedName>
        <fullName evidence="4">tRNA pseudouridine synthase</fullName>
        <ecNumber evidence="4">5.4.99.12</ecNumber>
    </recommendedName>
</protein>
<name>A0A1X2HQ93_SYNRA</name>
<evidence type="ECO:0000256" key="3">
    <source>
        <dbReference type="ARBA" id="ARBA00023235"/>
    </source>
</evidence>
<evidence type="ECO:0000256" key="2">
    <source>
        <dbReference type="ARBA" id="ARBA00022694"/>
    </source>
</evidence>
<dbReference type="GO" id="GO:0003723">
    <property type="term" value="F:RNA binding"/>
    <property type="evidence" value="ECO:0007669"/>
    <property type="project" value="InterPro"/>
</dbReference>
<proteinExistence type="inferred from homology"/>
<keyword evidence="2 4" id="KW-0819">tRNA processing</keyword>
<dbReference type="EMBL" id="MCGN01000002">
    <property type="protein sequence ID" value="ORZ01528.1"/>
    <property type="molecule type" value="Genomic_DNA"/>
</dbReference>
<dbReference type="PANTHER" id="PTHR11142:SF5">
    <property type="entry name" value="TRNA PSEUDOURIDINE(38_39) SYNTHASE"/>
    <property type="match status" value="1"/>
</dbReference>
<evidence type="ECO:0000256" key="1">
    <source>
        <dbReference type="ARBA" id="ARBA00009375"/>
    </source>
</evidence>